<dbReference type="Proteomes" id="UP000264036">
    <property type="component" value="Unassembled WGS sequence"/>
</dbReference>
<name>A0A356LAD5_9BURK</name>
<dbReference type="SUPFAM" id="SSF55874">
    <property type="entry name" value="ATPase domain of HSP90 chaperone/DNA topoisomerase II/histidine kinase"/>
    <property type="match status" value="1"/>
</dbReference>
<organism evidence="1 2">
    <name type="scientific">Advenella kashmirensis</name>
    <dbReference type="NCBI Taxonomy" id="310575"/>
    <lineage>
        <taxon>Bacteria</taxon>
        <taxon>Pseudomonadati</taxon>
        <taxon>Pseudomonadota</taxon>
        <taxon>Betaproteobacteria</taxon>
        <taxon>Burkholderiales</taxon>
        <taxon>Alcaligenaceae</taxon>
    </lineage>
</organism>
<dbReference type="EMBL" id="DOEK01000003">
    <property type="protein sequence ID" value="HBP27912.1"/>
    <property type="molecule type" value="Genomic_DNA"/>
</dbReference>
<proteinExistence type="predicted"/>
<gene>
    <name evidence="1" type="ORF">DD666_00670</name>
</gene>
<accession>A0A356LAD5</accession>
<sequence length="282" mass="32020">MYRMISSVVRPDLECKHSHVTFDFRKLNSIGLGGIAVLSNVIEYLRSRGATVEFEYLTDCGAKHYFDKLGFTRIYAPEFAPDNTHRDRDVLPLTLVSKDRVYDYLFNKLIPWMRTHLKVNYRSELGSVQASLQEIFNNIIDHSKVEIGCACGIYSRDKNFIKLCISDFGVGIPANVRKQDPSIKSDALSLAKACQHGFTTRSTPRNSGVGLHVLNKNTVYLNSGELAIHSGQGIYRSHKIDDRIYTRPQIAEGFYPGTTIFLIFPVDKFVPDEIDAPFEWED</sequence>
<comment type="caution">
    <text evidence="1">The sequence shown here is derived from an EMBL/GenBank/DDBJ whole genome shotgun (WGS) entry which is preliminary data.</text>
</comment>
<evidence type="ECO:0000313" key="2">
    <source>
        <dbReference type="Proteomes" id="UP000264036"/>
    </source>
</evidence>
<reference evidence="1 2" key="1">
    <citation type="journal article" date="2018" name="Nat. Biotechnol.">
        <title>A standardized bacterial taxonomy based on genome phylogeny substantially revises the tree of life.</title>
        <authorList>
            <person name="Parks D.H."/>
            <person name="Chuvochina M."/>
            <person name="Waite D.W."/>
            <person name="Rinke C."/>
            <person name="Skarshewski A."/>
            <person name="Chaumeil P.A."/>
            <person name="Hugenholtz P."/>
        </authorList>
    </citation>
    <scope>NUCLEOTIDE SEQUENCE [LARGE SCALE GENOMIC DNA]</scope>
    <source>
        <strain evidence="1">UBA10707</strain>
    </source>
</reference>
<protein>
    <submittedName>
        <fullName evidence="1">Uncharacterized protein</fullName>
    </submittedName>
</protein>
<dbReference type="AlphaFoldDB" id="A0A356LAD5"/>
<evidence type="ECO:0000313" key="1">
    <source>
        <dbReference type="EMBL" id="HBP27912.1"/>
    </source>
</evidence>
<dbReference type="Gene3D" id="3.30.565.10">
    <property type="entry name" value="Histidine kinase-like ATPase, C-terminal domain"/>
    <property type="match status" value="1"/>
</dbReference>
<dbReference type="InterPro" id="IPR036890">
    <property type="entry name" value="HATPase_C_sf"/>
</dbReference>